<name>A0ABW8TUP3_9CLOT</name>
<evidence type="ECO:0000256" key="1">
    <source>
        <dbReference type="SAM" id="SignalP"/>
    </source>
</evidence>
<protein>
    <submittedName>
        <fullName evidence="3">DUF2314 domain-containing protein</fullName>
    </submittedName>
</protein>
<evidence type="ECO:0000313" key="4">
    <source>
        <dbReference type="Proteomes" id="UP001623661"/>
    </source>
</evidence>
<evidence type="ECO:0000313" key="3">
    <source>
        <dbReference type="EMBL" id="MFL0269337.1"/>
    </source>
</evidence>
<evidence type="ECO:0000259" key="2">
    <source>
        <dbReference type="Pfam" id="PF10077"/>
    </source>
</evidence>
<keyword evidence="1" id="KW-0732">Signal</keyword>
<proteinExistence type="predicted"/>
<feature type="chain" id="PRO_5046291894" evidence="1">
    <location>
        <begin position="26"/>
        <end position="172"/>
    </location>
</feature>
<accession>A0ABW8TUP3</accession>
<feature type="signal peptide" evidence="1">
    <location>
        <begin position="1"/>
        <end position="25"/>
    </location>
</feature>
<feature type="domain" description="DUF2314" evidence="2">
    <location>
        <begin position="41"/>
        <end position="168"/>
    </location>
</feature>
<dbReference type="Proteomes" id="UP001623661">
    <property type="component" value="Unassembled WGS sequence"/>
</dbReference>
<organism evidence="3 4">
    <name type="scientific">Candidatus Clostridium radicumherbarum</name>
    <dbReference type="NCBI Taxonomy" id="3381662"/>
    <lineage>
        <taxon>Bacteria</taxon>
        <taxon>Bacillati</taxon>
        <taxon>Bacillota</taxon>
        <taxon>Clostridia</taxon>
        <taxon>Eubacteriales</taxon>
        <taxon>Clostridiaceae</taxon>
        <taxon>Clostridium</taxon>
    </lineage>
</organism>
<comment type="caution">
    <text evidence="3">The sequence shown here is derived from an EMBL/GenBank/DDBJ whole genome shotgun (WGS) entry which is preliminary data.</text>
</comment>
<sequence length="172" mass="19879">MKKGFIIFCLLFLLLTMVGCTSSLQTEKRENDSVMSVSSEDQDMNAIIYQARGSVNEFLKEYSNPNSTCTDFAVKYPFDTDPGSESTKEHIWLGNIEKNDGKYYGVVDNDPFYIKNMKFGDKVEFDINKISDWKYVDNGFLVGGKSIIYFYDRMSDKEKKEFEKEAGYKIKK</sequence>
<dbReference type="InterPro" id="IPR018756">
    <property type="entry name" value="DUF2314"/>
</dbReference>
<dbReference type="PROSITE" id="PS51257">
    <property type="entry name" value="PROKAR_LIPOPROTEIN"/>
    <property type="match status" value="1"/>
</dbReference>
<dbReference type="RefSeq" id="WP_406765963.1">
    <property type="nucleotide sequence ID" value="NZ_JBJHZY010000003.1"/>
</dbReference>
<dbReference type="EMBL" id="JBJHZY010000003">
    <property type="protein sequence ID" value="MFL0269337.1"/>
    <property type="molecule type" value="Genomic_DNA"/>
</dbReference>
<gene>
    <name evidence="3" type="ORF">ACJDUH_14705</name>
</gene>
<reference evidence="3 4" key="1">
    <citation type="submission" date="2024-11" db="EMBL/GenBank/DDBJ databases">
        <authorList>
            <person name="Heng Y.C."/>
            <person name="Lim A.C.H."/>
            <person name="Lee J.K.Y."/>
            <person name="Kittelmann S."/>
        </authorList>
    </citation>
    <scope>NUCLEOTIDE SEQUENCE [LARGE SCALE GENOMIC DNA]</scope>
    <source>
        <strain evidence="3 4">WILCCON 0202</strain>
    </source>
</reference>
<dbReference type="Pfam" id="PF10077">
    <property type="entry name" value="DUF2314"/>
    <property type="match status" value="1"/>
</dbReference>
<keyword evidence="4" id="KW-1185">Reference proteome</keyword>